<dbReference type="PRINTS" id="PR00081">
    <property type="entry name" value="GDHRDH"/>
</dbReference>
<dbReference type="STRING" id="32264.T1KZC5"/>
<proteinExistence type="inferred from homology"/>
<evidence type="ECO:0000256" key="4">
    <source>
        <dbReference type="ARBA" id="ARBA00034698"/>
    </source>
</evidence>
<dbReference type="AlphaFoldDB" id="T1KZC5"/>
<dbReference type="EMBL" id="CAEY01000738">
    <property type="status" value="NOT_ANNOTATED_CDS"/>
    <property type="molecule type" value="Genomic_DNA"/>
</dbReference>
<comment type="pathway">
    <text evidence="4">Amino-acid metabolism.</text>
</comment>
<name>T1KZC5_TETUR</name>
<dbReference type="InterPro" id="IPR036291">
    <property type="entry name" value="NAD(P)-bd_dom_sf"/>
</dbReference>
<evidence type="ECO:0000256" key="9">
    <source>
        <dbReference type="ARBA" id="ARBA00042309"/>
    </source>
</evidence>
<dbReference type="GO" id="GO:0003858">
    <property type="term" value="F:3-hydroxybutyrate dehydrogenase activity"/>
    <property type="evidence" value="ECO:0007669"/>
    <property type="project" value="UniProtKB-EC"/>
</dbReference>
<comment type="catalytic activity">
    <reaction evidence="13">
        <text>(R)-3-hydroxybutanoate + NAD(+) = acetoacetate + NADH + H(+)</text>
        <dbReference type="Rhea" id="RHEA:20521"/>
        <dbReference type="ChEBI" id="CHEBI:10983"/>
        <dbReference type="ChEBI" id="CHEBI:13705"/>
        <dbReference type="ChEBI" id="CHEBI:15378"/>
        <dbReference type="ChEBI" id="CHEBI:57540"/>
        <dbReference type="ChEBI" id="CHEBI:57945"/>
        <dbReference type="EC" id="1.1.1.30"/>
    </reaction>
</comment>
<keyword evidence="3" id="KW-0560">Oxidoreductase</keyword>
<evidence type="ECO:0000313" key="14">
    <source>
        <dbReference type="EnsemblMetazoa" id="tetur28g01130.1"/>
    </source>
</evidence>
<evidence type="ECO:0000256" key="11">
    <source>
        <dbReference type="ARBA" id="ARBA00043083"/>
    </source>
</evidence>
<evidence type="ECO:0000256" key="1">
    <source>
        <dbReference type="ARBA" id="ARBA00004924"/>
    </source>
</evidence>
<dbReference type="Gene3D" id="3.40.50.720">
    <property type="entry name" value="NAD(P)-binding Rossmann-like Domain"/>
    <property type="match status" value="1"/>
</dbReference>
<accession>T1KZC5</accession>
<evidence type="ECO:0000256" key="6">
    <source>
        <dbReference type="ARBA" id="ARBA00038959"/>
    </source>
</evidence>
<evidence type="ECO:0000256" key="5">
    <source>
        <dbReference type="ARBA" id="ARBA00038956"/>
    </source>
</evidence>
<evidence type="ECO:0000256" key="2">
    <source>
        <dbReference type="ARBA" id="ARBA00006484"/>
    </source>
</evidence>
<sequence>MVCGTSLLAPDVRVNAIAPGPTRTGIVSSLGDPDEIWDNFAKMMPLKRVAEPIEMAQLIALVASDVSKNMTGSIVASDSGYLLGDPYSSGRPLVKLLLSHHKPPHGYRPFVIRADFLQDTDIKTFDETIAGYNWLDIPVDDVGVVNLKNDPEAIADFDRVMQTYCRLLSTGTSCQ</sequence>
<evidence type="ECO:0000256" key="7">
    <source>
        <dbReference type="ARBA" id="ARBA00039194"/>
    </source>
</evidence>
<comment type="pathway">
    <text evidence="1">Siderophore biosynthesis.</text>
</comment>
<evidence type="ECO:0000256" key="13">
    <source>
        <dbReference type="ARBA" id="ARBA00049550"/>
    </source>
</evidence>
<dbReference type="Proteomes" id="UP000015104">
    <property type="component" value="Unassembled WGS sequence"/>
</dbReference>
<reference evidence="15" key="1">
    <citation type="submission" date="2011-08" db="EMBL/GenBank/DDBJ databases">
        <authorList>
            <person name="Rombauts S."/>
        </authorList>
    </citation>
    <scope>NUCLEOTIDE SEQUENCE</scope>
    <source>
        <strain evidence="15">London</strain>
    </source>
</reference>
<evidence type="ECO:0000313" key="15">
    <source>
        <dbReference type="Proteomes" id="UP000015104"/>
    </source>
</evidence>
<dbReference type="EnsemblMetazoa" id="tetur28g01130.1">
    <property type="protein sequence ID" value="tetur28g01130.1"/>
    <property type="gene ID" value="tetur28g01130"/>
</dbReference>
<evidence type="ECO:0000256" key="3">
    <source>
        <dbReference type="ARBA" id="ARBA00023002"/>
    </source>
</evidence>
<dbReference type="PANTHER" id="PTHR43477">
    <property type="entry name" value="DIHYDROANTICAPSIN 7-DEHYDROGENASE"/>
    <property type="match status" value="1"/>
</dbReference>
<evidence type="ECO:0000256" key="12">
    <source>
        <dbReference type="ARBA" id="ARBA00043199"/>
    </source>
</evidence>
<dbReference type="InterPro" id="IPR002347">
    <property type="entry name" value="SDR_fam"/>
</dbReference>
<organism evidence="14 15">
    <name type="scientific">Tetranychus urticae</name>
    <name type="common">Two-spotted spider mite</name>
    <dbReference type="NCBI Taxonomy" id="32264"/>
    <lineage>
        <taxon>Eukaryota</taxon>
        <taxon>Metazoa</taxon>
        <taxon>Ecdysozoa</taxon>
        <taxon>Arthropoda</taxon>
        <taxon>Chelicerata</taxon>
        <taxon>Arachnida</taxon>
        <taxon>Acari</taxon>
        <taxon>Acariformes</taxon>
        <taxon>Trombidiformes</taxon>
        <taxon>Prostigmata</taxon>
        <taxon>Eleutherengona</taxon>
        <taxon>Raphignathae</taxon>
        <taxon>Tetranychoidea</taxon>
        <taxon>Tetranychidae</taxon>
        <taxon>Tetranychus</taxon>
    </lineage>
</organism>
<dbReference type="EC" id="1.1.1.104" evidence="5"/>
<dbReference type="PANTHER" id="PTHR43477:SF1">
    <property type="entry name" value="DIHYDROANTICAPSIN 7-DEHYDROGENASE"/>
    <property type="match status" value="1"/>
</dbReference>
<dbReference type="EC" id="1.1.1.30" evidence="6"/>
<comment type="similarity">
    <text evidence="2">Belongs to the short-chain dehydrogenases/reductases (SDR) family.</text>
</comment>
<reference evidence="14" key="2">
    <citation type="submission" date="2015-06" db="UniProtKB">
        <authorList>
            <consortium name="EnsemblMetazoa"/>
        </authorList>
    </citation>
    <scope>IDENTIFICATION</scope>
</reference>
<keyword evidence="15" id="KW-1185">Reference proteome</keyword>
<evidence type="ECO:0000256" key="10">
    <source>
        <dbReference type="ARBA" id="ARBA00042565"/>
    </source>
</evidence>
<protein>
    <recommendedName>
        <fullName evidence="7">Dehydrogenase/reductase SDR family member 6</fullName>
        <ecNumber evidence="5">1.1.1.104</ecNumber>
        <ecNumber evidence="6">1.1.1.30</ecNumber>
    </recommendedName>
    <alternativeName>
        <fullName evidence="11">(R)-beta-hydroxybutyrate dehydrogenase</fullName>
    </alternativeName>
    <alternativeName>
        <fullName evidence="9">3-hydroxybutyrate dehydrogenase type 2</fullName>
    </alternativeName>
    <alternativeName>
        <fullName evidence="12">4-oxo-L-proline reductase</fullName>
    </alternativeName>
    <alternativeName>
        <fullName evidence="10">Oxidoreductase UCPA</fullName>
    </alternativeName>
    <alternativeName>
        <fullName evidence="8">Short chain dehydrogenase/reductase family 15C member 1</fullName>
    </alternativeName>
</protein>
<dbReference type="Pfam" id="PF13561">
    <property type="entry name" value="adh_short_C2"/>
    <property type="match status" value="1"/>
</dbReference>
<dbReference type="HOGENOM" id="CLU_1534524_0_0_1"/>
<dbReference type="InterPro" id="IPR051122">
    <property type="entry name" value="SDR_DHRS6-like"/>
</dbReference>
<dbReference type="GO" id="GO:0016617">
    <property type="term" value="F:4-oxoproline reductase activity"/>
    <property type="evidence" value="ECO:0007669"/>
    <property type="project" value="UniProtKB-EC"/>
</dbReference>
<evidence type="ECO:0000256" key="8">
    <source>
        <dbReference type="ARBA" id="ARBA00041727"/>
    </source>
</evidence>
<dbReference type="SUPFAM" id="SSF51735">
    <property type="entry name" value="NAD(P)-binding Rossmann-fold domains"/>
    <property type="match status" value="1"/>
</dbReference>